<sequence>MPLALPMTRRPPGIELSTHPAESLARWCTVGRSGHLRPAERGFSIWFQLRGRTRLTAREGAFDLGPGEWLALERDSAPDLQAGAHGATLGLVLTGDAASRSRPDLLPGHGRMTSRDLRIALRLWRNGQRLATLAGRDPLQAQRALQSLLVHLATQQRGMETAIARCPGRSVRRKRQVFGRMQRARLFLEGNRHRVVRLTELAELTSFSSWYLSKTFHAIYDESPQAASVRLRLERACELLAQSDCAIGEVGAACGFDNSCSFARAFRARFRITASAYRESVRAERHARG</sequence>
<dbReference type="InterPro" id="IPR018060">
    <property type="entry name" value="HTH_AraC"/>
</dbReference>
<dbReference type="PROSITE" id="PS00041">
    <property type="entry name" value="HTH_ARAC_FAMILY_1"/>
    <property type="match status" value="1"/>
</dbReference>
<organism evidence="5 6">
    <name type="scientific">Lysobacter brunescens</name>
    <dbReference type="NCBI Taxonomy" id="262323"/>
    <lineage>
        <taxon>Bacteria</taxon>
        <taxon>Pseudomonadati</taxon>
        <taxon>Pseudomonadota</taxon>
        <taxon>Gammaproteobacteria</taxon>
        <taxon>Lysobacterales</taxon>
        <taxon>Lysobacteraceae</taxon>
        <taxon>Lysobacter</taxon>
    </lineage>
</organism>
<dbReference type="InterPro" id="IPR009057">
    <property type="entry name" value="Homeodomain-like_sf"/>
</dbReference>
<reference evidence="6" key="1">
    <citation type="journal article" date="2019" name="Int. J. Syst. Evol. Microbiol.">
        <title>The Global Catalogue of Microorganisms (GCM) 10K type strain sequencing project: providing services to taxonomists for standard genome sequencing and annotation.</title>
        <authorList>
            <consortium name="The Broad Institute Genomics Platform"/>
            <consortium name="The Broad Institute Genome Sequencing Center for Infectious Disease"/>
            <person name="Wu L."/>
            <person name="Ma J."/>
        </authorList>
    </citation>
    <scope>NUCLEOTIDE SEQUENCE [LARGE SCALE GENOMIC DNA]</scope>
    <source>
        <strain evidence="6">CCUG 55585</strain>
    </source>
</reference>
<evidence type="ECO:0000256" key="1">
    <source>
        <dbReference type="ARBA" id="ARBA00023015"/>
    </source>
</evidence>
<keyword evidence="3" id="KW-0804">Transcription</keyword>
<dbReference type="PANTHER" id="PTHR46796">
    <property type="entry name" value="HTH-TYPE TRANSCRIPTIONAL ACTIVATOR RHAS-RELATED"/>
    <property type="match status" value="1"/>
</dbReference>
<dbReference type="InterPro" id="IPR018062">
    <property type="entry name" value="HTH_AraC-typ_CS"/>
</dbReference>
<evidence type="ECO:0000313" key="5">
    <source>
        <dbReference type="EMBL" id="MFD0724071.1"/>
    </source>
</evidence>
<feature type="domain" description="HTH araC/xylS-type" evidence="4">
    <location>
        <begin position="182"/>
        <end position="280"/>
    </location>
</feature>
<comment type="caution">
    <text evidence="5">The sequence shown here is derived from an EMBL/GenBank/DDBJ whole genome shotgun (WGS) entry which is preliminary data.</text>
</comment>
<evidence type="ECO:0000313" key="6">
    <source>
        <dbReference type="Proteomes" id="UP001597110"/>
    </source>
</evidence>
<keyword evidence="6" id="KW-1185">Reference proteome</keyword>
<keyword evidence="2" id="KW-0238">DNA-binding</keyword>
<evidence type="ECO:0000256" key="3">
    <source>
        <dbReference type="ARBA" id="ARBA00023163"/>
    </source>
</evidence>
<dbReference type="PANTHER" id="PTHR46796:SF7">
    <property type="entry name" value="ARAC FAMILY TRANSCRIPTIONAL REGULATOR"/>
    <property type="match status" value="1"/>
</dbReference>
<dbReference type="EMBL" id="JBHTIF010000001">
    <property type="protein sequence ID" value="MFD0724071.1"/>
    <property type="molecule type" value="Genomic_DNA"/>
</dbReference>
<proteinExistence type="predicted"/>
<dbReference type="Gene3D" id="1.10.10.60">
    <property type="entry name" value="Homeodomain-like"/>
    <property type="match status" value="2"/>
</dbReference>
<evidence type="ECO:0000259" key="4">
    <source>
        <dbReference type="PROSITE" id="PS01124"/>
    </source>
</evidence>
<gene>
    <name evidence="5" type="ORF">ACFQ0E_00515</name>
</gene>
<protein>
    <submittedName>
        <fullName evidence="5">Helix-turn-helix domain-containing protein</fullName>
    </submittedName>
</protein>
<dbReference type="Proteomes" id="UP001597110">
    <property type="component" value="Unassembled WGS sequence"/>
</dbReference>
<dbReference type="InterPro" id="IPR050204">
    <property type="entry name" value="AraC_XylS_family_regulators"/>
</dbReference>
<dbReference type="SMART" id="SM00342">
    <property type="entry name" value="HTH_ARAC"/>
    <property type="match status" value="1"/>
</dbReference>
<name>A0ABW2Y913_9GAMM</name>
<dbReference type="SUPFAM" id="SSF46689">
    <property type="entry name" value="Homeodomain-like"/>
    <property type="match status" value="2"/>
</dbReference>
<dbReference type="Pfam" id="PF12833">
    <property type="entry name" value="HTH_18"/>
    <property type="match status" value="1"/>
</dbReference>
<keyword evidence="1" id="KW-0805">Transcription regulation</keyword>
<dbReference type="PROSITE" id="PS01124">
    <property type="entry name" value="HTH_ARAC_FAMILY_2"/>
    <property type="match status" value="1"/>
</dbReference>
<dbReference type="RefSeq" id="WP_386821754.1">
    <property type="nucleotide sequence ID" value="NZ_JBHTIF010000001.1"/>
</dbReference>
<evidence type="ECO:0000256" key="2">
    <source>
        <dbReference type="ARBA" id="ARBA00023125"/>
    </source>
</evidence>
<accession>A0ABW2Y913</accession>